<organism evidence="2">
    <name type="scientific">Myoviridae sp. ctBCv9</name>
    <dbReference type="NCBI Taxonomy" id="2825045"/>
    <lineage>
        <taxon>Viruses</taxon>
        <taxon>Duplodnaviria</taxon>
        <taxon>Heunggongvirae</taxon>
        <taxon>Uroviricota</taxon>
        <taxon>Caudoviricetes</taxon>
    </lineage>
</organism>
<feature type="region of interest" description="Disordered" evidence="1">
    <location>
        <begin position="1"/>
        <end position="25"/>
    </location>
</feature>
<reference evidence="2" key="1">
    <citation type="journal article" date="2021" name="Proc. Natl. Acad. Sci. U.S.A.">
        <title>A Catalog of Tens of Thousands of Viruses from Human Metagenomes Reveals Hidden Associations with Chronic Diseases.</title>
        <authorList>
            <person name="Tisza M.J."/>
            <person name="Buck C.B."/>
        </authorList>
    </citation>
    <scope>NUCLEOTIDE SEQUENCE</scope>
    <source>
        <strain evidence="2">CtBCv9</strain>
    </source>
</reference>
<sequence>MHIAQAINGPHYQSQSRQNQKRRPLWNIQHIETISNRF</sequence>
<accession>A0A8S5U6N1</accession>
<name>A0A8S5U6N1_9CAUD</name>
<dbReference type="EMBL" id="BK016019">
    <property type="protein sequence ID" value="DAF90038.1"/>
    <property type="molecule type" value="Genomic_DNA"/>
</dbReference>
<evidence type="ECO:0000313" key="2">
    <source>
        <dbReference type="EMBL" id="DAF90038.1"/>
    </source>
</evidence>
<evidence type="ECO:0000256" key="1">
    <source>
        <dbReference type="SAM" id="MobiDB-lite"/>
    </source>
</evidence>
<protein>
    <submittedName>
        <fullName evidence="2">Uncharacterized protein</fullName>
    </submittedName>
</protein>
<proteinExistence type="predicted"/>